<evidence type="ECO:0000313" key="4">
    <source>
        <dbReference type="Proteomes" id="UP000219331"/>
    </source>
</evidence>
<dbReference type="Pfam" id="PF16653">
    <property type="entry name" value="Sacchrp_dh_C"/>
    <property type="match status" value="1"/>
</dbReference>
<dbReference type="EMBL" id="OBML01000002">
    <property type="protein sequence ID" value="SOB96030.1"/>
    <property type="molecule type" value="Genomic_DNA"/>
</dbReference>
<dbReference type="InterPro" id="IPR005097">
    <property type="entry name" value="Sacchrp_dh_NADP-bd"/>
</dbReference>
<reference evidence="3 4" key="1">
    <citation type="submission" date="2017-08" db="EMBL/GenBank/DDBJ databases">
        <authorList>
            <person name="de Groot N.N."/>
        </authorList>
    </citation>
    <scope>NUCLEOTIDE SEQUENCE [LARGE SCALE GENOMIC DNA]</scope>
    <source>
        <strain evidence="3 4">USBA 352</strain>
    </source>
</reference>
<dbReference type="RefSeq" id="WP_097173904.1">
    <property type="nucleotide sequence ID" value="NZ_OBML01000002.1"/>
</dbReference>
<dbReference type="Proteomes" id="UP000219331">
    <property type="component" value="Unassembled WGS sequence"/>
</dbReference>
<dbReference type="PANTHER" id="PTHR43796:SF2">
    <property type="entry name" value="CARBOXYNORSPERMIDINE SYNTHASE"/>
    <property type="match status" value="1"/>
</dbReference>
<feature type="domain" description="Saccharopine dehydrogenase NADP binding" evidence="1">
    <location>
        <begin position="6"/>
        <end position="115"/>
    </location>
</feature>
<feature type="domain" description="Saccharopine dehydrogenase-like C-terminal" evidence="2">
    <location>
        <begin position="123"/>
        <end position="343"/>
    </location>
</feature>
<dbReference type="STRING" id="538381.GCA_001696535_03413"/>
<name>A0A285RPP3_9HYPH</name>
<dbReference type="OrthoDB" id="9769367at2"/>
<keyword evidence="4" id="KW-1185">Reference proteome</keyword>
<dbReference type="PANTHER" id="PTHR43796">
    <property type="entry name" value="CARBOXYNORSPERMIDINE SYNTHASE"/>
    <property type="match status" value="1"/>
</dbReference>
<dbReference type="Gene3D" id="3.30.360.10">
    <property type="entry name" value="Dihydrodipicolinate Reductase, domain 2"/>
    <property type="match status" value="1"/>
</dbReference>
<dbReference type="Gene3D" id="3.40.50.720">
    <property type="entry name" value="NAD(P)-binding Rossmann-like Domain"/>
    <property type="match status" value="1"/>
</dbReference>
<dbReference type="SUPFAM" id="SSF55347">
    <property type="entry name" value="Glyceraldehyde-3-phosphate dehydrogenase-like, C-terminal domain"/>
    <property type="match status" value="1"/>
</dbReference>
<evidence type="ECO:0000259" key="2">
    <source>
        <dbReference type="Pfam" id="PF16653"/>
    </source>
</evidence>
<dbReference type="SUPFAM" id="SSF51735">
    <property type="entry name" value="NAD(P)-binding Rossmann-fold domains"/>
    <property type="match status" value="1"/>
</dbReference>
<proteinExistence type="predicted"/>
<gene>
    <name evidence="3" type="ORF">SAMN05421512_10294</name>
</gene>
<evidence type="ECO:0000259" key="1">
    <source>
        <dbReference type="Pfam" id="PF03435"/>
    </source>
</evidence>
<evidence type="ECO:0000313" key="3">
    <source>
        <dbReference type="EMBL" id="SOB96030.1"/>
    </source>
</evidence>
<dbReference type="AlphaFoldDB" id="A0A285RPP3"/>
<dbReference type="Pfam" id="PF03435">
    <property type="entry name" value="Sacchrp_dh_NADP"/>
    <property type="match status" value="1"/>
</dbReference>
<protein>
    <submittedName>
        <fullName evidence="3">Saccharopine dehydrogenase, NADP-dependent</fullName>
    </submittedName>
</protein>
<accession>A0A285RPP3</accession>
<sequence length="376" mass="40254">MTVWPVLIVGAGKIGRTIAALLAATGDYRVTIADRDAAALAAARRPDIAVAQVDVADEEALVAALAGQRAVLSAAPFFLTQTIARAAKRAGAHYLDLTEDVASTKAVKALAESAQTAFAPQCGLAPGFVSIAAHDLAGRFDALENLTLRVGALPRYPTNALKYNLTWSTDGLINEYCNPCEAVLDGERTLLQPLEGYETFSLDGIDYEAFNTSGGLGSLAETLEGRVRNLRYLTVRYPGHRDIMRLLLTDLGLKDRRDLMRDVLETAVPITRQDVVLVFITASGRRGDQREQMSAVYRVTAQDVAGETWSAIQITTASGICATLDMLRDGTLPARGFVTQEAIPLHAFLANRFGRAYGQDSGALGAMPAEARRSAA</sequence>
<organism evidence="3 4">
    <name type="scientific">Stappia indica</name>
    <dbReference type="NCBI Taxonomy" id="538381"/>
    <lineage>
        <taxon>Bacteria</taxon>
        <taxon>Pseudomonadati</taxon>
        <taxon>Pseudomonadota</taxon>
        <taxon>Alphaproteobacteria</taxon>
        <taxon>Hyphomicrobiales</taxon>
        <taxon>Stappiaceae</taxon>
        <taxon>Stappia</taxon>
    </lineage>
</organism>
<dbReference type="InterPro" id="IPR032095">
    <property type="entry name" value="Sacchrp_dh-like_C"/>
</dbReference>
<dbReference type="InterPro" id="IPR036291">
    <property type="entry name" value="NAD(P)-bd_dom_sf"/>
</dbReference>